<dbReference type="GO" id="GO:0004497">
    <property type="term" value="F:monooxygenase activity"/>
    <property type="evidence" value="ECO:0007669"/>
    <property type="project" value="InterPro"/>
</dbReference>
<feature type="region of interest" description="Disordered" evidence="4">
    <location>
        <begin position="141"/>
        <end position="167"/>
    </location>
</feature>
<dbReference type="GO" id="GO:0016705">
    <property type="term" value="F:oxidoreductase activity, acting on paired donors, with incorporation or reduction of molecular oxygen"/>
    <property type="evidence" value="ECO:0007669"/>
    <property type="project" value="InterPro"/>
</dbReference>
<keyword evidence="2" id="KW-0479">Metal-binding</keyword>
<feature type="transmembrane region" description="Helical" evidence="5">
    <location>
        <begin position="21"/>
        <end position="40"/>
    </location>
</feature>
<dbReference type="InterPro" id="IPR001128">
    <property type="entry name" value="Cyt_P450"/>
</dbReference>
<keyword evidence="5" id="KW-0812">Transmembrane</keyword>
<evidence type="ECO:0000313" key="7">
    <source>
        <dbReference type="Proteomes" id="UP000275267"/>
    </source>
</evidence>
<name>A0A3L6Q966_PANMI</name>
<comment type="caution">
    <text evidence="6">The sequence shown here is derived from an EMBL/GenBank/DDBJ whole genome shotgun (WGS) entry which is preliminary data.</text>
</comment>
<reference evidence="7" key="1">
    <citation type="journal article" date="2019" name="Nat. Commun.">
        <title>The genome of broomcorn millet.</title>
        <authorList>
            <person name="Zou C."/>
            <person name="Miki D."/>
            <person name="Li D."/>
            <person name="Tang Q."/>
            <person name="Xiao L."/>
            <person name="Rajput S."/>
            <person name="Deng P."/>
            <person name="Jia W."/>
            <person name="Huang R."/>
            <person name="Zhang M."/>
            <person name="Sun Y."/>
            <person name="Hu J."/>
            <person name="Fu X."/>
            <person name="Schnable P.S."/>
            <person name="Li F."/>
            <person name="Zhang H."/>
            <person name="Feng B."/>
            <person name="Zhu X."/>
            <person name="Liu R."/>
            <person name="Schnable J.C."/>
            <person name="Zhu J.-K."/>
            <person name="Zhang H."/>
        </authorList>
    </citation>
    <scope>NUCLEOTIDE SEQUENCE [LARGE SCALE GENOMIC DNA]</scope>
</reference>
<dbReference type="Proteomes" id="UP000275267">
    <property type="component" value="Unassembled WGS sequence"/>
</dbReference>
<accession>A0A3L6Q966</accession>
<evidence type="ECO:0000256" key="3">
    <source>
        <dbReference type="ARBA" id="ARBA00023004"/>
    </source>
</evidence>
<evidence type="ECO:0000256" key="2">
    <source>
        <dbReference type="ARBA" id="ARBA00022723"/>
    </source>
</evidence>
<dbReference type="Gene3D" id="1.10.630.10">
    <property type="entry name" value="Cytochrome P450"/>
    <property type="match status" value="1"/>
</dbReference>
<keyword evidence="5" id="KW-0472">Membrane</keyword>
<sequence length="167" mass="17861">MAKVAVLEEELAGDSPVAKEILPLLLPLLLSVLLRCLFVTGPWRGRGRNKLPPSPPALPLVGHVHLIGALPHVSLRRLAARHGGDGLMMLRLGAVPTLVASSMRAARAVLRAHDQAFASRPRSVCGDVLTYGPSDIAMGGGWRRSWPPRTSSARGRCSPTAPPVRKR</sequence>
<dbReference type="PANTHER" id="PTHR47955">
    <property type="entry name" value="CYTOCHROME P450 FAMILY 71 PROTEIN"/>
    <property type="match status" value="1"/>
</dbReference>
<dbReference type="SUPFAM" id="SSF48264">
    <property type="entry name" value="Cytochrome P450"/>
    <property type="match status" value="1"/>
</dbReference>
<dbReference type="InterPro" id="IPR036396">
    <property type="entry name" value="Cyt_P450_sf"/>
</dbReference>
<keyword evidence="7" id="KW-1185">Reference proteome</keyword>
<protein>
    <recommendedName>
        <fullName evidence="8">Indole-2-monooxygenase-like</fullName>
    </recommendedName>
</protein>
<gene>
    <name evidence="6" type="ORF">C2845_PM15G05360</name>
</gene>
<keyword evidence="5" id="KW-1133">Transmembrane helix</keyword>
<dbReference type="GO" id="GO:0020037">
    <property type="term" value="F:heme binding"/>
    <property type="evidence" value="ECO:0007669"/>
    <property type="project" value="InterPro"/>
</dbReference>
<evidence type="ECO:0000313" key="6">
    <source>
        <dbReference type="EMBL" id="RLM74123.1"/>
    </source>
</evidence>
<evidence type="ECO:0000256" key="1">
    <source>
        <dbReference type="ARBA" id="ARBA00010617"/>
    </source>
</evidence>
<dbReference type="AlphaFoldDB" id="A0A3L6Q966"/>
<keyword evidence="3" id="KW-0408">Iron</keyword>
<dbReference type="GO" id="GO:0005506">
    <property type="term" value="F:iron ion binding"/>
    <property type="evidence" value="ECO:0007669"/>
    <property type="project" value="InterPro"/>
</dbReference>
<evidence type="ECO:0000256" key="5">
    <source>
        <dbReference type="SAM" id="Phobius"/>
    </source>
</evidence>
<dbReference type="PANTHER" id="PTHR47955:SF14">
    <property type="entry name" value="OS01G0543600 PROTEIN"/>
    <property type="match status" value="1"/>
</dbReference>
<dbReference type="OrthoDB" id="692890at2759"/>
<organism evidence="6 7">
    <name type="scientific">Panicum miliaceum</name>
    <name type="common">Proso millet</name>
    <name type="synonym">Broomcorn millet</name>
    <dbReference type="NCBI Taxonomy" id="4540"/>
    <lineage>
        <taxon>Eukaryota</taxon>
        <taxon>Viridiplantae</taxon>
        <taxon>Streptophyta</taxon>
        <taxon>Embryophyta</taxon>
        <taxon>Tracheophyta</taxon>
        <taxon>Spermatophyta</taxon>
        <taxon>Magnoliopsida</taxon>
        <taxon>Liliopsida</taxon>
        <taxon>Poales</taxon>
        <taxon>Poaceae</taxon>
        <taxon>PACMAD clade</taxon>
        <taxon>Panicoideae</taxon>
        <taxon>Panicodae</taxon>
        <taxon>Paniceae</taxon>
        <taxon>Panicinae</taxon>
        <taxon>Panicum</taxon>
        <taxon>Panicum sect. Panicum</taxon>
    </lineage>
</organism>
<evidence type="ECO:0000256" key="4">
    <source>
        <dbReference type="SAM" id="MobiDB-lite"/>
    </source>
</evidence>
<dbReference type="EMBL" id="PQIB02000013">
    <property type="protein sequence ID" value="RLM74123.1"/>
    <property type="molecule type" value="Genomic_DNA"/>
</dbReference>
<comment type="similarity">
    <text evidence="1">Belongs to the cytochrome P450 family.</text>
</comment>
<evidence type="ECO:0008006" key="8">
    <source>
        <dbReference type="Google" id="ProtNLM"/>
    </source>
</evidence>
<proteinExistence type="inferred from homology"/>
<dbReference type="Pfam" id="PF00067">
    <property type="entry name" value="p450"/>
    <property type="match status" value="1"/>
</dbReference>